<protein>
    <submittedName>
        <fullName evidence="1">DUF3052 domain-containing protein</fullName>
    </submittedName>
</protein>
<evidence type="ECO:0000313" key="1">
    <source>
        <dbReference type="EMBL" id="MFD1233604.1"/>
    </source>
</evidence>
<reference evidence="2" key="1">
    <citation type="journal article" date="2019" name="Int. J. Syst. Evol. Microbiol.">
        <title>The Global Catalogue of Microorganisms (GCM) 10K type strain sequencing project: providing services to taxonomists for standard genome sequencing and annotation.</title>
        <authorList>
            <consortium name="The Broad Institute Genomics Platform"/>
            <consortium name="The Broad Institute Genome Sequencing Center for Infectious Disease"/>
            <person name="Wu L."/>
            <person name="Ma J."/>
        </authorList>
    </citation>
    <scope>NUCLEOTIDE SEQUENCE [LARGE SCALE GENOMIC DNA]</scope>
    <source>
        <strain evidence="2">CCUG 49018</strain>
    </source>
</reference>
<keyword evidence="2" id="KW-1185">Reference proteome</keyword>
<dbReference type="Proteomes" id="UP001597182">
    <property type="component" value="Unassembled WGS sequence"/>
</dbReference>
<evidence type="ECO:0000313" key="2">
    <source>
        <dbReference type="Proteomes" id="UP001597182"/>
    </source>
</evidence>
<proteinExistence type="predicted"/>
<sequence>MTPAAPEGYSGTPLPRKLGIRDGSRTLLVGAPAGFELGVPHHRRASGGGYDVQLVFCPDVATLRRRWDRATVLSTERGAVWIAWPKKASGVATDLDENGVRAHALPLGWVDVKVCAVDATWSGLKLVRRLAR</sequence>
<accession>A0ABW3VEP4</accession>
<gene>
    <name evidence="1" type="ORF">ACFQ34_09950</name>
</gene>
<name>A0ABW3VEP4_9PSEU</name>
<organism evidence="1 2">
    <name type="scientific">Pseudonocardia benzenivorans</name>
    <dbReference type="NCBI Taxonomy" id="228005"/>
    <lineage>
        <taxon>Bacteria</taxon>
        <taxon>Bacillati</taxon>
        <taxon>Actinomycetota</taxon>
        <taxon>Actinomycetes</taxon>
        <taxon>Pseudonocardiales</taxon>
        <taxon>Pseudonocardiaceae</taxon>
        <taxon>Pseudonocardia</taxon>
    </lineage>
</organism>
<comment type="caution">
    <text evidence="1">The sequence shown here is derived from an EMBL/GenBank/DDBJ whole genome shotgun (WGS) entry which is preliminary data.</text>
</comment>
<dbReference type="RefSeq" id="WP_013678629.1">
    <property type="nucleotide sequence ID" value="NZ_BAABKS010000047.1"/>
</dbReference>
<dbReference type="EMBL" id="JBHTMB010000070">
    <property type="protein sequence ID" value="MFD1233604.1"/>
    <property type="molecule type" value="Genomic_DNA"/>
</dbReference>